<feature type="compositionally biased region" description="Basic and acidic residues" evidence="1">
    <location>
        <begin position="243"/>
        <end position="253"/>
    </location>
</feature>
<dbReference type="Proteomes" id="UP000193498">
    <property type="component" value="Unassembled WGS sequence"/>
</dbReference>
<evidence type="ECO:0000256" key="2">
    <source>
        <dbReference type="SAM" id="SignalP"/>
    </source>
</evidence>
<evidence type="ECO:0000313" key="3">
    <source>
        <dbReference type="EMBL" id="ORX80398.1"/>
    </source>
</evidence>
<feature type="chain" id="PRO_5013050494" evidence="2">
    <location>
        <begin position="18"/>
        <end position="318"/>
    </location>
</feature>
<proteinExistence type="predicted"/>
<keyword evidence="2" id="KW-0732">Signal</keyword>
<dbReference type="EMBL" id="MCFE01000741">
    <property type="protein sequence ID" value="ORX80398.1"/>
    <property type="molecule type" value="Genomic_DNA"/>
</dbReference>
<organism evidence="3 4">
    <name type="scientific">Basidiobolus meristosporus CBS 931.73</name>
    <dbReference type="NCBI Taxonomy" id="1314790"/>
    <lineage>
        <taxon>Eukaryota</taxon>
        <taxon>Fungi</taxon>
        <taxon>Fungi incertae sedis</taxon>
        <taxon>Zoopagomycota</taxon>
        <taxon>Entomophthoromycotina</taxon>
        <taxon>Basidiobolomycetes</taxon>
        <taxon>Basidiobolales</taxon>
        <taxon>Basidiobolaceae</taxon>
        <taxon>Basidiobolus</taxon>
    </lineage>
</organism>
<gene>
    <name evidence="3" type="ORF">K493DRAFT_362238</name>
</gene>
<feature type="region of interest" description="Disordered" evidence="1">
    <location>
        <begin position="232"/>
        <end position="270"/>
    </location>
</feature>
<evidence type="ECO:0000313" key="4">
    <source>
        <dbReference type="Proteomes" id="UP000193498"/>
    </source>
</evidence>
<comment type="caution">
    <text evidence="3">The sequence shown here is derived from an EMBL/GenBank/DDBJ whole genome shotgun (WGS) entry which is preliminary data.</text>
</comment>
<feature type="region of interest" description="Disordered" evidence="1">
    <location>
        <begin position="45"/>
        <end position="95"/>
    </location>
</feature>
<dbReference type="InParanoid" id="A0A1Y1X436"/>
<feature type="region of interest" description="Disordered" evidence="1">
    <location>
        <begin position="297"/>
        <end position="318"/>
    </location>
</feature>
<reference evidence="3 4" key="1">
    <citation type="submission" date="2016-07" db="EMBL/GenBank/DDBJ databases">
        <title>Pervasive Adenine N6-methylation of Active Genes in Fungi.</title>
        <authorList>
            <consortium name="DOE Joint Genome Institute"/>
            <person name="Mondo S.J."/>
            <person name="Dannebaum R.O."/>
            <person name="Kuo R.C."/>
            <person name="Labutti K."/>
            <person name="Haridas S."/>
            <person name="Kuo A."/>
            <person name="Salamov A."/>
            <person name="Ahrendt S.R."/>
            <person name="Lipzen A."/>
            <person name="Sullivan W."/>
            <person name="Andreopoulos W.B."/>
            <person name="Clum A."/>
            <person name="Lindquist E."/>
            <person name="Daum C."/>
            <person name="Ramamoorthy G.K."/>
            <person name="Gryganskyi A."/>
            <person name="Culley D."/>
            <person name="Magnuson J.K."/>
            <person name="James T.Y."/>
            <person name="O'Malley M.A."/>
            <person name="Stajich J.E."/>
            <person name="Spatafora J.W."/>
            <person name="Visel A."/>
            <person name="Grigoriev I.V."/>
        </authorList>
    </citation>
    <scope>NUCLEOTIDE SEQUENCE [LARGE SCALE GENOMIC DNA]</scope>
    <source>
        <strain evidence="3 4">CBS 931.73</strain>
    </source>
</reference>
<keyword evidence="4" id="KW-1185">Reference proteome</keyword>
<accession>A0A1Y1X436</accession>
<feature type="compositionally biased region" description="Acidic residues" evidence="1">
    <location>
        <begin position="55"/>
        <end position="77"/>
    </location>
</feature>
<protein>
    <submittedName>
        <fullName evidence="3">Uncharacterized protein</fullName>
    </submittedName>
</protein>
<evidence type="ECO:0000256" key="1">
    <source>
        <dbReference type="SAM" id="MobiDB-lite"/>
    </source>
</evidence>
<dbReference type="AlphaFoldDB" id="A0A1Y1X436"/>
<feature type="compositionally biased region" description="Polar residues" evidence="1">
    <location>
        <begin position="82"/>
        <end position="94"/>
    </location>
</feature>
<sequence length="318" mass="35001">MQLTLALLALYFASIHAFPATEDTSSQVSSDNNLCGEQISPCYQETQSPAYDYQPEQDEGDSYMDENEGEDEGEGADSMDGTTTQPESSYNMPSFNIADMQPRQALLDRVNAHSSSDADALSNSNQFDQAQVVDQILYQPKQQQPRIIITQPAARSYGGGQKKYKRYSCSDQASNCYQQVQVQPTVETPNVQVPLLRQVFTTVTRKHDNLNTANANSDKSLDVQFQAGPSLEVEGSASASEYAKQKDAEHSDDGSGYPIVMVQPTQDETYSTPVVDTQCIEGCSGQDAQYTEPMEDVQCGDNCADQDSQYTEPMEDTQ</sequence>
<name>A0A1Y1X436_9FUNG</name>
<feature type="signal peptide" evidence="2">
    <location>
        <begin position="1"/>
        <end position="17"/>
    </location>
</feature>